<dbReference type="AlphaFoldDB" id="A0A0G3BHQ7"/>
<reference evidence="1 2" key="1">
    <citation type="submission" date="2015-05" db="EMBL/GenBank/DDBJ databases">
        <authorList>
            <person name="Tang B."/>
            <person name="Yu Y."/>
        </authorList>
    </citation>
    <scope>NUCLEOTIDE SEQUENCE [LARGE SCALE GENOMIC DNA]</scope>
    <source>
        <strain evidence="1 2">DSM 7029</strain>
    </source>
</reference>
<dbReference type="KEGG" id="pbh:AAW51_0832"/>
<dbReference type="Proteomes" id="UP000035352">
    <property type="component" value="Chromosome"/>
</dbReference>
<proteinExistence type="predicted"/>
<keyword evidence="2" id="KW-1185">Reference proteome</keyword>
<evidence type="ECO:0000313" key="1">
    <source>
        <dbReference type="EMBL" id="AKJ27523.1"/>
    </source>
</evidence>
<gene>
    <name evidence="1" type="ORF">AAW51_0832</name>
</gene>
<accession>A0A0G3BHQ7</accession>
<evidence type="ECO:0000313" key="2">
    <source>
        <dbReference type="Proteomes" id="UP000035352"/>
    </source>
</evidence>
<dbReference type="EMBL" id="CP011371">
    <property type="protein sequence ID" value="AKJ27523.1"/>
    <property type="molecule type" value="Genomic_DNA"/>
</dbReference>
<protein>
    <submittedName>
        <fullName evidence="1">Uncharacterized protein</fullName>
    </submittedName>
</protein>
<sequence length="383" mass="39592">MASSEPGKVAGVSITVTQGPLGGIRIGTAHPQEANRVELSGVAVQTGADGGLRVQLGQLSMRHLRLAQGAAQIDIAQATLKDVAATLTGPVSAGGLELRRLSVEEVQLQGIRVSLPEGLPAGVSVSPGSATGPWRLDALAGLEGVLRAFVTDAAWIVDADVKMPIARGQLDFDAVVVEHFGPNSVMGLSRGGLYVDAPNLGRRFLAVFTSAQIPGATFEERGGWPISRVAHRGRLDLQAFVSGLLARGGGAPLGKAAGPHVEATLDRTRLGGELQLGDGALGTERCHLVLAGHARGKNSLKLTAEVLGEELVVRLPELSASHATFELFGKTGCCGPVVGELRAQLEGLRPPPGRPAAAPSIVVTLDHLGLRHFTLGEVDTPNP</sequence>
<organism evidence="1 2">
    <name type="scientific">Caldimonas brevitalea</name>
    <dbReference type="NCBI Taxonomy" id="413882"/>
    <lineage>
        <taxon>Bacteria</taxon>
        <taxon>Pseudomonadati</taxon>
        <taxon>Pseudomonadota</taxon>
        <taxon>Betaproteobacteria</taxon>
        <taxon>Burkholderiales</taxon>
        <taxon>Sphaerotilaceae</taxon>
        <taxon>Caldimonas</taxon>
    </lineage>
</organism>
<name>A0A0G3BHQ7_9BURK</name>
<dbReference type="STRING" id="413882.AAW51_0832"/>